<accession>D8RTL9</accession>
<feature type="domain" description="X8" evidence="2">
    <location>
        <begin position="4"/>
        <end position="83"/>
    </location>
</feature>
<feature type="non-terminal residue" evidence="3">
    <location>
        <position position="84"/>
    </location>
</feature>
<protein>
    <recommendedName>
        <fullName evidence="2">X8 domain-containing protein</fullName>
    </recommendedName>
</protein>
<name>D8RTL9_SELML</name>
<evidence type="ECO:0000259" key="2">
    <source>
        <dbReference type="SMART" id="SM00768"/>
    </source>
</evidence>
<dbReference type="KEGG" id="smo:SELMODRAFT_59752"/>
<dbReference type="Gene3D" id="1.20.58.1040">
    <property type="match status" value="1"/>
</dbReference>
<evidence type="ECO:0000256" key="1">
    <source>
        <dbReference type="ARBA" id="ARBA00022729"/>
    </source>
</evidence>
<dbReference type="InParanoid" id="D8RTL9"/>
<reference evidence="3 4" key="1">
    <citation type="journal article" date="2011" name="Science">
        <title>The Selaginella genome identifies genetic changes associated with the evolution of vascular plants.</title>
        <authorList>
            <person name="Banks J.A."/>
            <person name="Nishiyama T."/>
            <person name="Hasebe M."/>
            <person name="Bowman J.L."/>
            <person name="Gribskov M."/>
            <person name="dePamphilis C."/>
            <person name="Albert V.A."/>
            <person name="Aono N."/>
            <person name="Aoyama T."/>
            <person name="Ambrose B.A."/>
            <person name="Ashton N.W."/>
            <person name="Axtell M.J."/>
            <person name="Barker E."/>
            <person name="Barker M.S."/>
            <person name="Bennetzen J.L."/>
            <person name="Bonawitz N.D."/>
            <person name="Chapple C."/>
            <person name="Cheng C."/>
            <person name="Correa L.G."/>
            <person name="Dacre M."/>
            <person name="DeBarry J."/>
            <person name="Dreyer I."/>
            <person name="Elias M."/>
            <person name="Engstrom E.M."/>
            <person name="Estelle M."/>
            <person name="Feng L."/>
            <person name="Finet C."/>
            <person name="Floyd S.K."/>
            <person name="Frommer W.B."/>
            <person name="Fujita T."/>
            <person name="Gramzow L."/>
            <person name="Gutensohn M."/>
            <person name="Harholt J."/>
            <person name="Hattori M."/>
            <person name="Heyl A."/>
            <person name="Hirai T."/>
            <person name="Hiwatashi Y."/>
            <person name="Ishikawa M."/>
            <person name="Iwata M."/>
            <person name="Karol K.G."/>
            <person name="Koehler B."/>
            <person name="Kolukisaoglu U."/>
            <person name="Kubo M."/>
            <person name="Kurata T."/>
            <person name="Lalonde S."/>
            <person name="Li K."/>
            <person name="Li Y."/>
            <person name="Litt A."/>
            <person name="Lyons E."/>
            <person name="Manning G."/>
            <person name="Maruyama T."/>
            <person name="Michael T.P."/>
            <person name="Mikami K."/>
            <person name="Miyazaki S."/>
            <person name="Morinaga S."/>
            <person name="Murata T."/>
            <person name="Mueller-Roeber B."/>
            <person name="Nelson D.R."/>
            <person name="Obara M."/>
            <person name="Oguri Y."/>
            <person name="Olmstead R.G."/>
            <person name="Onodera N."/>
            <person name="Petersen B.L."/>
            <person name="Pils B."/>
            <person name="Prigge M."/>
            <person name="Rensing S.A."/>
            <person name="Riano-Pachon D.M."/>
            <person name="Roberts A.W."/>
            <person name="Sato Y."/>
            <person name="Scheller H.V."/>
            <person name="Schulz B."/>
            <person name="Schulz C."/>
            <person name="Shakirov E.V."/>
            <person name="Shibagaki N."/>
            <person name="Shinohara N."/>
            <person name="Shippen D.E."/>
            <person name="Soerensen I."/>
            <person name="Sotooka R."/>
            <person name="Sugimoto N."/>
            <person name="Sugita M."/>
            <person name="Sumikawa N."/>
            <person name="Tanurdzic M."/>
            <person name="Theissen G."/>
            <person name="Ulvskov P."/>
            <person name="Wakazuki S."/>
            <person name="Weng J.K."/>
            <person name="Willats W.W."/>
            <person name="Wipf D."/>
            <person name="Wolf P.G."/>
            <person name="Yang L."/>
            <person name="Zimmer A.D."/>
            <person name="Zhu Q."/>
            <person name="Mitros T."/>
            <person name="Hellsten U."/>
            <person name="Loque D."/>
            <person name="Otillar R."/>
            <person name="Salamov A."/>
            <person name="Schmutz J."/>
            <person name="Shapiro H."/>
            <person name="Lindquist E."/>
            <person name="Lucas S."/>
            <person name="Rokhsar D."/>
            <person name="Grigoriev I.V."/>
        </authorList>
    </citation>
    <scope>NUCLEOTIDE SEQUENCE [LARGE SCALE GENOMIC DNA]</scope>
</reference>
<keyword evidence="4" id="KW-1185">Reference proteome</keyword>
<dbReference type="Gramene" id="EFJ24700">
    <property type="protein sequence ID" value="EFJ24700"/>
    <property type="gene ID" value="SELMODRAFT_59752"/>
</dbReference>
<dbReference type="EMBL" id="GL377589">
    <property type="protein sequence ID" value="EFJ24700.1"/>
    <property type="molecule type" value="Genomic_DNA"/>
</dbReference>
<dbReference type="HOGENOM" id="CLU_031666_5_2_1"/>
<dbReference type="PANTHER" id="PTHR31044">
    <property type="entry name" value="BETA-1,3 GLUCANASE"/>
    <property type="match status" value="1"/>
</dbReference>
<sequence>DERTWCIAKPDSPEEALQKALDYACGQPLVNCLQIQPGNGCYSPVNLHSHSSFAMNLYYQGYGKNSWNCNFSGIGILTTADPSK</sequence>
<dbReference type="PANTHER" id="PTHR31044:SF94">
    <property type="entry name" value="X8 DOMAIN-CONTAINING PROTEIN"/>
    <property type="match status" value="1"/>
</dbReference>
<dbReference type="SMART" id="SM00768">
    <property type="entry name" value="X8"/>
    <property type="match status" value="1"/>
</dbReference>
<feature type="non-terminal residue" evidence="3">
    <location>
        <position position="1"/>
    </location>
</feature>
<dbReference type="Pfam" id="PF07983">
    <property type="entry name" value="X8"/>
    <property type="match status" value="1"/>
</dbReference>
<dbReference type="InterPro" id="IPR044788">
    <property type="entry name" value="X8_dom_prot"/>
</dbReference>
<keyword evidence="1" id="KW-0732">Signal</keyword>
<dbReference type="OMA" id="INTWCIA"/>
<evidence type="ECO:0000313" key="3">
    <source>
        <dbReference type="EMBL" id="EFJ24700.1"/>
    </source>
</evidence>
<dbReference type="InterPro" id="IPR012946">
    <property type="entry name" value="X8"/>
</dbReference>
<organism evidence="4">
    <name type="scientific">Selaginella moellendorffii</name>
    <name type="common">Spikemoss</name>
    <dbReference type="NCBI Taxonomy" id="88036"/>
    <lineage>
        <taxon>Eukaryota</taxon>
        <taxon>Viridiplantae</taxon>
        <taxon>Streptophyta</taxon>
        <taxon>Embryophyta</taxon>
        <taxon>Tracheophyta</taxon>
        <taxon>Lycopodiopsida</taxon>
        <taxon>Selaginellales</taxon>
        <taxon>Selaginellaceae</taxon>
        <taxon>Selaginella</taxon>
    </lineage>
</organism>
<evidence type="ECO:0000313" key="4">
    <source>
        <dbReference type="Proteomes" id="UP000001514"/>
    </source>
</evidence>
<gene>
    <name evidence="3" type="ORF">SELMODRAFT_59752</name>
</gene>
<dbReference type="GO" id="GO:0009506">
    <property type="term" value="C:plasmodesma"/>
    <property type="evidence" value="ECO:0007669"/>
    <property type="project" value="UniProtKB-ARBA"/>
</dbReference>
<dbReference type="AlphaFoldDB" id="D8RTL9"/>
<dbReference type="Proteomes" id="UP000001514">
    <property type="component" value="Unassembled WGS sequence"/>
</dbReference>
<proteinExistence type="predicted"/>